<dbReference type="Proteomes" id="UP000027821">
    <property type="component" value="Unassembled WGS sequence"/>
</dbReference>
<feature type="domain" description="Tyr recombinase" evidence="3">
    <location>
        <begin position="228"/>
        <end position="414"/>
    </location>
</feature>
<name>A0A074KZ81_9BACT</name>
<dbReference type="InterPro" id="IPR011010">
    <property type="entry name" value="DNA_brk_join_enz"/>
</dbReference>
<keyword evidence="1" id="KW-0238">DNA-binding</keyword>
<dbReference type="InterPro" id="IPR010998">
    <property type="entry name" value="Integrase_recombinase_N"/>
</dbReference>
<evidence type="ECO:0000313" key="5">
    <source>
        <dbReference type="Proteomes" id="UP000027821"/>
    </source>
</evidence>
<evidence type="ECO:0000313" key="4">
    <source>
        <dbReference type="EMBL" id="KEO72933.1"/>
    </source>
</evidence>
<dbReference type="AlphaFoldDB" id="A0A074KZ81"/>
<gene>
    <name evidence="4" type="ORF">EL17_15030</name>
</gene>
<dbReference type="PROSITE" id="PS51898">
    <property type="entry name" value="TYR_RECOMBINASE"/>
    <property type="match status" value="1"/>
</dbReference>
<dbReference type="Pfam" id="PF13102">
    <property type="entry name" value="Phage_int_SAM_5"/>
    <property type="match status" value="1"/>
</dbReference>
<dbReference type="eggNOG" id="COG0582">
    <property type="taxonomic scope" value="Bacteria"/>
</dbReference>
<dbReference type="InterPro" id="IPR025269">
    <property type="entry name" value="SAM-like_dom"/>
</dbReference>
<dbReference type="GO" id="GO:0003677">
    <property type="term" value="F:DNA binding"/>
    <property type="evidence" value="ECO:0007669"/>
    <property type="project" value="UniProtKB-KW"/>
</dbReference>
<dbReference type="Gene3D" id="1.10.150.130">
    <property type="match status" value="1"/>
</dbReference>
<evidence type="ECO:0000256" key="2">
    <source>
        <dbReference type="ARBA" id="ARBA00023172"/>
    </source>
</evidence>
<dbReference type="SUPFAM" id="SSF56349">
    <property type="entry name" value="DNA breaking-rejoining enzymes"/>
    <property type="match status" value="1"/>
</dbReference>
<proteinExistence type="predicted"/>
<accession>A0A074KZ81</accession>
<keyword evidence="2" id="KW-0233">DNA recombination</keyword>
<evidence type="ECO:0000256" key="1">
    <source>
        <dbReference type="ARBA" id="ARBA00023125"/>
    </source>
</evidence>
<reference evidence="4 5" key="1">
    <citation type="submission" date="2014-04" db="EMBL/GenBank/DDBJ databases">
        <title>Characterization and application of a salt tolerant electro-active bacterium.</title>
        <authorList>
            <person name="Yang L."/>
            <person name="Wei S."/>
            <person name="Tay Q.X.M."/>
        </authorList>
    </citation>
    <scope>NUCLEOTIDE SEQUENCE [LARGE SCALE GENOMIC DNA]</scope>
    <source>
        <strain evidence="4 5">LY1</strain>
    </source>
</reference>
<dbReference type="EMBL" id="JMIH01000023">
    <property type="protein sequence ID" value="KEO72933.1"/>
    <property type="molecule type" value="Genomic_DNA"/>
</dbReference>
<sequence>MIDFKIKAVLNPKGKTSQEGESVYLCINRRTRQYVNLHLEKIPKKAWSGKPLKWVNSHYPYATSHNLVIAKEIHHLKEIIQDYYKRNEILTSEKLKKIYQVKHQGKRIKGVNGKIAPGASDTIVSYIDYSLAYGPVSKKASGTKKVYVTLKNLIDKYQGHSLMADIDEGLILGFVEFMRSDATEIKSDTTVAKYVDRLKVIYREYCDQYGIPFKKRIFDGLDVDSSKKPDKIIYVNDKQYESLLKLKFPKEERRLEITRDIFVLLCNTALYYNDLIAIESASGFDPNLIKVDPEYMVLQGERKKNGEEFWIPLNDTSKKIIKKYSSNDGETIFPRAVAISEQKFNQHLKVLAQKINFTDVLSNKVGRKTFGTWADRLGMEDKDIRMIFGHSPGSVLKKYYTERKMLETYKKILSFIQR</sequence>
<dbReference type="InterPro" id="IPR002104">
    <property type="entry name" value="Integrase_catalytic"/>
</dbReference>
<dbReference type="InterPro" id="IPR013762">
    <property type="entry name" value="Integrase-like_cat_sf"/>
</dbReference>
<dbReference type="STRING" id="1048983.EL17_15030"/>
<protein>
    <recommendedName>
        <fullName evidence="3">Tyr recombinase domain-containing protein</fullName>
    </recommendedName>
</protein>
<comment type="caution">
    <text evidence="4">The sequence shown here is derived from an EMBL/GenBank/DDBJ whole genome shotgun (WGS) entry which is preliminary data.</text>
</comment>
<dbReference type="OrthoDB" id="937349at2"/>
<organism evidence="4 5">
    <name type="scientific">Anditalea andensis</name>
    <dbReference type="NCBI Taxonomy" id="1048983"/>
    <lineage>
        <taxon>Bacteria</taxon>
        <taxon>Pseudomonadati</taxon>
        <taxon>Bacteroidota</taxon>
        <taxon>Cytophagia</taxon>
        <taxon>Cytophagales</taxon>
        <taxon>Cytophagaceae</taxon>
        <taxon>Anditalea</taxon>
    </lineage>
</organism>
<dbReference type="GO" id="GO:0015074">
    <property type="term" value="P:DNA integration"/>
    <property type="evidence" value="ECO:0007669"/>
    <property type="project" value="InterPro"/>
</dbReference>
<dbReference type="Gene3D" id="1.10.443.10">
    <property type="entry name" value="Intergrase catalytic core"/>
    <property type="match status" value="1"/>
</dbReference>
<evidence type="ECO:0000259" key="3">
    <source>
        <dbReference type="PROSITE" id="PS51898"/>
    </source>
</evidence>
<dbReference type="GO" id="GO:0006310">
    <property type="term" value="P:DNA recombination"/>
    <property type="evidence" value="ECO:0007669"/>
    <property type="project" value="UniProtKB-KW"/>
</dbReference>
<keyword evidence="5" id="KW-1185">Reference proteome</keyword>
<dbReference type="Pfam" id="PF00589">
    <property type="entry name" value="Phage_integrase"/>
    <property type="match status" value="1"/>
</dbReference>